<proteinExistence type="predicted"/>
<dbReference type="InterPro" id="IPR029063">
    <property type="entry name" value="SAM-dependent_MTases_sf"/>
</dbReference>
<gene>
    <name evidence="4" type="ORF">LMG27198_37600</name>
</gene>
<keyword evidence="3" id="KW-0949">S-adenosyl-L-methionine</keyword>
<dbReference type="CDD" id="cd02440">
    <property type="entry name" value="AdoMet_MTases"/>
    <property type="match status" value="1"/>
</dbReference>
<dbReference type="PROSITE" id="PS51682">
    <property type="entry name" value="SAM_OMT_I"/>
    <property type="match status" value="1"/>
</dbReference>
<dbReference type="InterPro" id="IPR002935">
    <property type="entry name" value="SAM_O-MeTrfase"/>
</dbReference>
<dbReference type="InterPro" id="IPR050362">
    <property type="entry name" value="Cation-dep_OMT"/>
</dbReference>
<comment type="caution">
    <text evidence="4">The sequence shown here is derived from an EMBL/GenBank/DDBJ whole genome shotgun (WGS) entry which is preliminary data.</text>
</comment>
<evidence type="ECO:0000313" key="5">
    <source>
        <dbReference type="Proteomes" id="UP001144323"/>
    </source>
</evidence>
<dbReference type="PANTHER" id="PTHR10509:SF14">
    <property type="entry name" value="CAFFEOYL-COA O-METHYLTRANSFERASE 3-RELATED"/>
    <property type="match status" value="1"/>
</dbReference>
<keyword evidence="1" id="KW-0489">Methyltransferase</keyword>
<accession>A0A9W6GX97</accession>
<sequence>MVLAALCVKLPPQRKRGDMTADWSVVDDYIAERLISPQERQHATLDANRAAGLPEIDVSAPQGKFLHLLAAAIGARRILEIGTLGGYSTIWFARALPPDGKIVTVEYEPRHAEVARANILREGVAEKVDLRVGAALDVLPQIEAEGGPPFDLAFIDADKANNPAYFAFAVKLARPGALIVVDNVVRDGAVVDPATRDESGLAARRLFDAVAAEPRVTATAVQTVGTKGWDGFLIARVTA</sequence>
<dbReference type="GO" id="GO:0032259">
    <property type="term" value="P:methylation"/>
    <property type="evidence" value="ECO:0007669"/>
    <property type="project" value="UniProtKB-KW"/>
</dbReference>
<protein>
    <submittedName>
        <fullName evidence="4">O-methyltransferase</fullName>
    </submittedName>
</protein>
<dbReference type="Gene3D" id="3.40.50.150">
    <property type="entry name" value="Vaccinia Virus protein VP39"/>
    <property type="match status" value="1"/>
</dbReference>
<dbReference type="GO" id="GO:0008757">
    <property type="term" value="F:S-adenosylmethionine-dependent methyltransferase activity"/>
    <property type="evidence" value="ECO:0007669"/>
    <property type="project" value="TreeGrafter"/>
</dbReference>
<evidence type="ECO:0000256" key="1">
    <source>
        <dbReference type="ARBA" id="ARBA00022603"/>
    </source>
</evidence>
<keyword evidence="5" id="KW-1185">Reference proteome</keyword>
<evidence type="ECO:0000256" key="3">
    <source>
        <dbReference type="ARBA" id="ARBA00022691"/>
    </source>
</evidence>
<dbReference type="SUPFAM" id="SSF53335">
    <property type="entry name" value="S-adenosyl-L-methionine-dependent methyltransferases"/>
    <property type="match status" value="1"/>
</dbReference>
<dbReference type="Proteomes" id="UP001144323">
    <property type="component" value="Unassembled WGS sequence"/>
</dbReference>
<name>A0A9W6GX97_9HYPH</name>
<dbReference type="PANTHER" id="PTHR10509">
    <property type="entry name" value="O-METHYLTRANSFERASE-RELATED"/>
    <property type="match status" value="1"/>
</dbReference>
<dbReference type="EMBL" id="BSEC01000001">
    <property type="protein sequence ID" value="GLI94768.1"/>
    <property type="molecule type" value="Genomic_DNA"/>
</dbReference>
<dbReference type="Pfam" id="PF01596">
    <property type="entry name" value="Methyltransf_3"/>
    <property type="match status" value="1"/>
</dbReference>
<dbReference type="AlphaFoldDB" id="A0A9W6GX97"/>
<dbReference type="GO" id="GO:0008171">
    <property type="term" value="F:O-methyltransferase activity"/>
    <property type="evidence" value="ECO:0007669"/>
    <property type="project" value="InterPro"/>
</dbReference>
<keyword evidence="2" id="KW-0808">Transferase</keyword>
<reference evidence="4" key="1">
    <citation type="journal article" date="2023" name="Int. J. Syst. Evol. Microbiol.">
        <title>Methylocystis iwaonis sp. nov., a type II methane-oxidizing bacterium from surface soil of a rice paddy field in Japan, and emended description of the genus Methylocystis (ex Whittenbury et al. 1970) Bowman et al. 1993.</title>
        <authorList>
            <person name="Kaise H."/>
            <person name="Sawadogo J.B."/>
            <person name="Alam M.S."/>
            <person name="Ueno C."/>
            <person name="Dianou D."/>
            <person name="Shinjo R."/>
            <person name="Asakawa S."/>
        </authorList>
    </citation>
    <scope>NUCLEOTIDE SEQUENCE</scope>
    <source>
        <strain evidence="4">LMG27198</strain>
    </source>
</reference>
<organism evidence="4 5">
    <name type="scientific">Methylocystis echinoides</name>
    <dbReference type="NCBI Taxonomy" id="29468"/>
    <lineage>
        <taxon>Bacteria</taxon>
        <taxon>Pseudomonadati</taxon>
        <taxon>Pseudomonadota</taxon>
        <taxon>Alphaproteobacteria</taxon>
        <taxon>Hyphomicrobiales</taxon>
        <taxon>Methylocystaceae</taxon>
        <taxon>Methylocystis</taxon>
    </lineage>
</organism>
<evidence type="ECO:0000313" key="4">
    <source>
        <dbReference type="EMBL" id="GLI94768.1"/>
    </source>
</evidence>
<evidence type="ECO:0000256" key="2">
    <source>
        <dbReference type="ARBA" id="ARBA00022679"/>
    </source>
</evidence>